<dbReference type="HAMAP" id="MF_00158">
    <property type="entry name" value="PanC"/>
    <property type="match status" value="1"/>
</dbReference>
<comment type="similarity">
    <text evidence="2 8">Belongs to the pantothenate synthetase family.</text>
</comment>
<sequence length="299" mass="33955">MQLFMKMVSLQLIYRKPMLLFNTQNELVSHLNSVSNKETSIGFVPTMGALHEGHLSLLAEALQHNSLVVVSIFVNPTQFNNAEDLAKYPKTLDKDIEKINKISKDVIVFAPSVDDIYEGKTVSQHFNFDGLENQMEGKFRPGHFDGVGTIVKRLFEIVKPTNAYFGEKDFQQLQIVKKMVKKAKLQVNVIGCPIFRESNGLAMSSRNERLSADERKEAAIIYKTISQAKDLFKTKSATAVTEYVVKTFGKQSRFELEYFQIADEATLLPCIRKSKSKKYRAFIAVFVNKIRLIDTISLN</sequence>
<feature type="binding site" evidence="8">
    <location>
        <begin position="166"/>
        <end position="169"/>
    </location>
    <ligand>
        <name>ATP</name>
        <dbReference type="ChEBI" id="CHEBI:30616"/>
    </ligand>
</feature>
<comment type="caution">
    <text evidence="8">Lacks conserved residue(s) required for the propagation of feature annotation.</text>
</comment>
<evidence type="ECO:0000256" key="6">
    <source>
        <dbReference type="ARBA" id="ARBA00022840"/>
    </source>
</evidence>
<dbReference type="Gene3D" id="3.30.1300.10">
    <property type="entry name" value="Pantoate-beta-alanine ligase, C-terminal domain"/>
    <property type="match status" value="1"/>
</dbReference>
<evidence type="ECO:0000256" key="3">
    <source>
        <dbReference type="ARBA" id="ARBA00022598"/>
    </source>
</evidence>
<dbReference type="InterPro" id="IPR003721">
    <property type="entry name" value="Pantoate_ligase"/>
</dbReference>
<evidence type="ECO:0000313" key="9">
    <source>
        <dbReference type="EMBL" id="QBZ97304.1"/>
    </source>
</evidence>
<dbReference type="NCBIfam" id="TIGR00125">
    <property type="entry name" value="cyt_tran_rel"/>
    <property type="match status" value="1"/>
</dbReference>
<keyword evidence="3 8" id="KW-0436">Ligase</keyword>
<keyword evidence="8" id="KW-0963">Cytoplasm</keyword>
<evidence type="ECO:0000256" key="1">
    <source>
        <dbReference type="ARBA" id="ARBA00004990"/>
    </source>
</evidence>
<comment type="catalytic activity">
    <reaction evidence="7 8">
        <text>(R)-pantoate + beta-alanine + ATP = (R)-pantothenate + AMP + diphosphate + H(+)</text>
        <dbReference type="Rhea" id="RHEA:10912"/>
        <dbReference type="ChEBI" id="CHEBI:15378"/>
        <dbReference type="ChEBI" id="CHEBI:15980"/>
        <dbReference type="ChEBI" id="CHEBI:29032"/>
        <dbReference type="ChEBI" id="CHEBI:30616"/>
        <dbReference type="ChEBI" id="CHEBI:33019"/>
        <dbReference type="ChEBI" id="CHEBI:57966"/>
        <dbReference type="ChEBI" id="CHEBI:456215"/>
        <dbReference type="EC" id="6.3.2.1"/>
    </reaction>
</comment>
<evidence type="ECO:0000256" key="8">
    <source>
        <dbReference type="HAMAP-Rule" id="MF_00158"/>
    </source>
</evidence>
<keyword evidence="4 8" id="KW-0566">Pantothenate biosynthesis</keyword>
<evidence type="ECO:0000313" key="10">
    <source>
        <dbReference type="Proteomes" id="UP000296862"/>
    </source>
</evidence>
<comment type="subcellular location">
    <subcellularLocation>
        <location evidence="8">Cytoplasm</location>
    </subcellularLocation>
</comment>
<dbReference type="InterPro" id="IPR014729">
    <property type="entry name" value="Rossmann-like_a/b/a_fold"/>
</dbReference>
<protein>
    <recommendedName>
        <fullName evidence="8">Pantothenate synthetase</fullName>
        <shortName evidence="8">PS</shortName>
        <ecNumber evidence="8">6.3.2.1</ecNumber>
    </recommendedName>
    <alternativeName>
        <fullName evidence="8">Pantoate--beta-alanine ligase</fullName>
    </alternativeName>
    <alternativeName>
        <fullName evidence="8">Pantoate-activating enzyme</fullName>
    </alternativeName>
</protein>
<evidence type="ECO:0000256" key="5">
    <source>
        <dbReference type="ARBA" id="ARBA00022741"/>
    </source>
</evidence>
<dbReference type="InterPro" id="IPR042176">
    <property type="entry name" value="Pantoate_ligase_C"/>
</dbReference>
<comment type="miscellaneous">
    <text evidence="8">The reaction proceeds by a bi uni uni bi ping pong mechanism.</text>
</comment>
<feature type="binding site" evidence="8">
    <location>
        <position position="172"/>
    </location>
    <ligand>
        <name>(R)-pantoate</name>
        <dbReference type="ChEBI" id="CHEBI:15980"/>
    </ligand>
</feature>
<dbReference type="SUPFAM" id="SSF52374">
    <property type="entry name" value="Nucleotidylyl transferase"/>
    <property type="match status" value="1"/>
</dbReference>
<dbReference type="Gene3D" id="3.40.50.620">
    <property type="entry name" value="HUPs"/>
    <property type="match status" value="1"/>
</dbReference>
<dbReference type="InterPro" id="IPR004821">
    <property type="entry name" value="Cyt_trans-like"/>
</dbReference>
<feature type="active site" description="Proton donor" evidence="8">
    <location>
        <position position="54"/>
    </location>
</feature>
<dbReference type="GO" id="GO:0004592">
    <property type="term" value="F:pantoate-beta-alanine ligase activity"/>
    <property type="evidence" value="ECO:0007669"/>
    <property type="project" value="UniProtKB-UniRule"/>
</dbReference>
<keyword evidence="5 8" id="KW-0547">Nucleotide-binding</keyword>
<dbReference type="EC" id="6.3.2.1" evidence="8"/>
<dbReference type="GO" id="GO:0005829">
    <property type="term" value="C:cytosol"/>
    <property type="evidence" value="ECO:0007669"/>
    <property type="project" value="TreeGrafter"/>
</dbReference>
<feature type="binding site" evidence="8">
    <location>
        <begin position="203"/>
        <end position="206"/>
    </location>
    <ligand>
        <name>ATP</name>
        <dbReference type="ChEBI" id="CHEBI:30616"/>
    </ligand>
</feature>
<dbReference type="UniPathway" id="UPA00028">
    <property type="reaction ID" value="UER00005"/>
</dbReference>
<dbReference type="Pfam" id="PF02569">
    <property type="entry name" value="Pantoate_ligase"/>
    <property type="match status" value="1"/>
</dbReference>
<comment type="function">
    <text evidence="8">Catalyzes the condensation of pantoate with beta-alanine in an ATP-dependent reaction via a pantoyl-adenylate intermediate.</text>
</comment>
<feature type="binding site" evidence="8">
    <location>
        <position position="78"/>
    </location>
    <ligand>
        <name>beta-alanine</name>
        <dbReference type="ChEBI" id="CHEBI:57966"/>
    </ligand>
</feature>
<dbReference type="KEGG" id="fsn:GS03_00790"/>
<dbReference type="AlphaFoldDB" id="A0A4V1CBV5"/>
<evidence type="ECO:0000256" key="4">
    <source>
        <dbReference type="ARBA" id="ARBA00022655"/>
    </source>
</evidence>
<gene>
    <name evidence="8 9" type="primary">panC</name>
    <name evidence="9" type="ORF">GS03_00790</name>
</gene>
<keyword evidence="6 8" id="KW-0067">ATP-binding</keyword>
<comment type="subunit">
    <text evidence="8">Homodimer.</text>
</comment>
<dbReference type="GO" id="GO:0015940">
    <property type="term" value="P:pantothenate biosynthetic process"/>
    <property type="evidence" value="ECO:0007669"/>
    <property type="project" value="UniProtKB-UniRule"/>
</dbReference>
<dbReference type="PANTHER" id="PTHR21299:SF1">
    <property type="entry name" value="PANTOATE--BETA-ALANINE LIGASE"/>
    <property type="match status" value="1"/>
</dbReference>
<dbReference type="NCBIfam" id="TIGR00018">
    <property type="entry name" value="panC"/>
    <property type="match status" value="1"/>
</dbReference>
<keyword evidence="10" id="KW-1185">Reference proteome</keyword>
<feature type="binding site" evidence="8">
    <location>
        <begin position="47"/>
        <end position="54"/>
    </location>
    <ligand>
        <name>ATP</name>
        <dbReference type="ChEBI" id="CHEBI:30616"/>
    </ligand>
</feature>
<dbReference type="PANTHER" id="PTHR21299">
    <property type="entry name" value="CYTIDYLATE KINASE/PANTOATE-BETA-ALANINE LIGASE"/>
    <property type="match status" value="1"/>
</dbReference>
<proteinExistence type="inferred from homology"/>
<name>A0A4V1CBV5_9FLAO</name>
<dbReference type="Proteomes" id="UP000296862">
    <property type="component" value="Chromosome"/>
</dbReference>
<dbReference type="GO" id="GO:0005524">
    <property type="term" value="F:ATP binding"/>
    <property type="evidence" value="ECO:0007669"/>
    <property type="project" value="UniProtKB-KW"/>
</dbReference>
<evidence type="ECO:0000256" key="2">
    <source>
        <dbReference type="ARBA" id="ARBA00009256"/>
    </source>
</evidence>
<dbReference type="EMBL" id="CP038810">
    <property type="protein sequence ID" value="QBZ97304.1"/>
    <property type="molecule type" value="Genomic_DNA"/>
</dbReference>
<feature type="binding site" evidence="8">
    <location>
        <position position="78"/>
    </location>
    <ligand>
        <name>(R)-pantoate</name>
        <dbReference type="ChEBI" id="CHEBI:15980"/>
    </ligand>
</feature>
<accession>A0A4V1CBV5</accession>
<organism evidence="9 10">
    <name type="scientific">Flavobacterium sangjuense</name>
    <dbReference type="NCBI Taxonomy" id="2518177"/>
    <lineage>
        <taxon>Bacteria</taxon>
        <taxon>Pseudomonadati</taxon>
        <taxon>Bacteroidota</taxon>
        <taxon>Flavobacteriia</taxon>
        <taxon>Flavobacteriales</taxon>
        <taxon>Flavobacteriaceae</taxon>
        <taxon>Flavobacterium</taxon>
    </lineage>
</organism>
<comment type="pathway">
    <text evidence="1 8">Cofactor biosynthesis; (R)-pantothenate biosynthesis; (R)-pantothenate from (R)-pantoate and beta-alanine: step 1/1.</text>
</comment>
<evidence type="ECO:0000256" key="7">
    <source>
        <dbReference type="ARBA" id="ARBA00048258"/>
    </source>
</evidence>
<reference evidence="9 10" key="1">
    <citation type="submission" date="2019-04" db="EMBL/GenBank/DDBJ databases">
        <title>Flavobacterium sp. GS03.</title>
        <authorList>
            <person name="Kim H."/>
        </authorList>
    </citation>
    <scope>NUCLEOTIDE SEQUENCE [LARGE SCALE GENOMIC DNA]</scope>
    <source>
        <strain evidence="9 10">GS03</strain>
    </source>
</reference>